<dbReference type="PIRSF" id="PIRSF020736">
    <property type="entry name" value="MiaE"/>
    <property type="match status" value="1"/>
</dbReference>
<dbReference type="OrthoDB" id="9802518at2"/>
<proteinExistence type="predicted"/>
<keyword evidence="2" id="KW-1185">Reference proteome</keyword>
<evidence type="ECO:0000313" key="1">
    <source>
        <dbReference type="EMBL" id="TXK81789.1"/>
    </source>
</evidence>
<dbReference type="Pfam" id="PF06175">
    <property type="entry name" value="MiaE"/>
    <property type="match status" value="1"/>
</dbReference>
<dbReference type="AlphaFoldDB" id="A0A5C8M1E3"/>
<dbReference type="NCBIfam" id="NF047790">
    <property type="entry name" value="tRNAmsioHdxaseMiaE"/>
    <property type="match status" value="1"/>
</dbReference>
<dbReference type="RefSeq" id="WP_147903891.1">
    <property type="nucleotide sequence ID" value="NZ_BAAAGC010000008.1"/>
</dbReference>
<dbReference type="GO" id="GO:0045301">
    <property type="term" value="F:tRNA 2-(methylsulfanyl)-N(6)-isopentenyladenosine(37) hydroxylase activity"/>
    <property type="evidence" value="ECO:0007669"/>
    <property type="project" value="InterPro"/>
</dbReference>
<dbReference type="PANTHER" id="PTHR42637:SF1">
    <property type="entry name" value="TRNA 2-(METHYLSULFANYL)-N(6)-ISOPENTENYLADENOSINE(37) HYDROXYLASE"/>
    <property type="match status" value="1"/>
</dbReference>
<accession>A0A5C8M1E3</accession>
<evidence type="ECO:0000313" key="2">
    <source>
        <dbReference type="Proteomes" id="UP000321814"/>
    </source>
</evidence>
<reference evidence="1 2" key="1">
    <citation type="submission" date="2019-08" db="EMBL/GenBank/DDBJ databases">
        <title>Draft genome analysis of Rheinheimera tangshanensis isolated from the roots of fresh rice plants (Oryza sativa).</title>
        <authorList>
            <person name="Yu Q."/>
            <person name="Qi Y."/>
            <person name="Zhang H."/>
            <person name="Pu J."/>
        </authorList>
    </citation>
    <scope>NUCLEOTIDE SEQUENCE [LARGE SCALE GENOMIC DNA]</scope>
    <source>
        <strain evidence="1 2">JA3-B52</strain>
    </source>
</reference>
<dbReference type="SUPFAM" id="SSF47240">
    <property type="entry name" value="Ferritin-like"/>
    <property type="match status" value="1"/>
</dbReference>
<dbReference type="Gene3D" id="1.20.1260.10">
    <property type="match status" value="1"/>
</dbReference>
<name>A0A5C8M1E3_9GAMM</name>
<dbReference type="InterPro" id="IPR012347">
    <property type="entry name" value="Ferritin-like"/>
</dbReference>
<sequence length="265" mass="30623">MSFTELLQPIHQFLQCETPDSWITEAQRPERLAVLLQDHLICELKAAQTAMYLLRRYACDKESSFTLLNWLKPFEDFAYRFDGDIQGLKQAEKLNKSIIGRSDFAHSDRIIDRMVLLIREELHHFCQVLEIMQARGIPYENISASRYARTLIQNCKTHEPQILIDKLICGAYIEARSCERFARLAECVDPELASFYTSLLRSEARHFADYLELAQVISKTDITPRVDFFGKLEAELISTTDPDFKFHSGAPVTLPFSPFQTHQQA</sequence>
<dbReference type="Proteomes" id="UP000321814">
    <property type="component" value="Unassembled WGS sequence"/>
</dbReference>
<gene>
    <name evidence="1" type="ORF">FU839_07830</name>
</gene>
<organism evidence="1 2">
    <name type="scientific">Rheinheimera tangshanensis</name>
    <dbReference type="NCBI Taxonomy" id="400153"/>
    <lineage>
        <taxon>Bacteria</taxon>
        <taxon>Pseudomonadati</taxon>
        <taxon>Pseudomonadota</taxon>
        <taxon>Gammaproteobacteria</taxon>
        <taxon>Chromatiales</taxon>
        <taxon>Chromatiaceae</taxon>
        <taxon>Rheinheimera</taxon>
    </lineage>
</organism>
<dbReference type="InterPro" id="IPR009078">
    <property type="entry name" value="Ferritin-like_SF"/>
</dbReference>
<dbReference type="EMBL" id="VRLR01000003">
    <property type="protein sequence ID" value="TXK81789.1"/>
    <property type="molecule type" value="Genomic_DNA"/>
</dbReference>
<dbReference type="GO" id="GO:0006400">
    <property type="term" value="P:tRNA modification"/>
    <property type="evidence" value="ECO:0007669"/>
    <property type="project" value="InterPro"/>
</dbReference>
<dbReference type="InterPro" id="IPR010386">
    <property type="entry name" value="tRNA-Hydrxlase_MiaE"/>
</dbReference>
<comment type="caution">
    <text evidence="1">The sequence shown here is derived from an EMBL/GenBank/DDBJ whole genome shotgun (WGS) entry which is preliminary data.</text>
</comment>
<dbReference type="PANTHER" id="PTHR42637">
    <property type="entry name" value="TRNA-(MS[2]IO[6]A)-HYDROXYLASE"/>
    <property type="match status" value="1"/>
</dbReference>
<protein>
    <submittedName>
        <fullName evidence="1">tRNA-(Ms[2]io[6]A)-hydroxylase</fullName>
    </submittedName>
</protein>